<reference evidence="2 3" key="1">
    <citation type="submission" date="2019-02" db="EMBL/GenBank/DDBJ databases">
        <title>Deep-cultivation of Planctomycetes and their phenomic and genomic characterization uncovers novel biology.</title>
        <authorList>
            <person name="Wiegand S."/>
            <person name="Jogler M."/>
            <person name="Boedeker C."/>
            <person name="Pinto D."/>
            <person name="Vollmers J."/>
            <person name="Rivas-Marin E."/>
            <person name="Kohn T."/>
            <person name="Peeters S.H."/>
            <person name="Heuer A."/>
            <person name="Rast P."/>
            <person name="Oberbeckmann S."/>
            <person name="Bunk B."/>
            <person name="Jeske O."/>
            <person name="Meyerdierks A."/>
            <person name="Storesund J.E."/>
            <person name="Kallscheuer N."/>
            <person name="Luecker S."/>
            <person name="Lage O.M."/>
            <person name="Pohl T."/>
            <person name="Merkel B.J."/>
            <person name="Hornburger P."/>
            <person name="Mueller R.-W."/>
            <person name="Bruemmer F."/>
            <person name="Labrenz M."/>
            <person name="Spormann A.M."/>
            <person name="Op den Camp H."/>
            <person name="Overmann J."/>
            <person name="Amann R."/>
            <person name="Jetten M.S.M."/>
            <person name="Mascher T."/>
            <person name="Medema M.H."/>
            <person name="Devos D.P."/>
            <person name="Kaster A.-K."/>
            <person name="Ovreas L."/>
            <person name="Rohde M."/>
            <person name="Galperin M.Y."/>
            <person name="Jogler C."/>
        </authorList>
    </citation>
    <scope>NUCLEOTIDE SEQUENCE [LARGE SCALE GENOMIC DNA]</scope>
    <source>
        <strain evidence="2 3">Pan181</strain>
    </source>
</reference>
<dbReference type="Pfam" id="PF24785">
    <property type="entry name" value="RXYLT1_C"/>
    <property type="match status" value="1"/>
</dbReference>
<proteinExistence type="predicted"/>
<evidence type="ECO:0000313" key="2">
    <source>
        <dbReference type="EMBL" id="QDU56209.1"/>
    </source>
</evidence>
<dbReference type="InterPro" id="IPR057538">
    <property type="entry name" value="RXYLT1_C"/>
</dbReference>
<keyword evidence="3" id="KW-1185">Reference proteome</keyword>
<dbReference type="PANTHER" id="PTHR15576">
    <property type="entry name" value="RIBITOL-5-PHOSPHATE XYLOSYLTRANSFERASE 1"/>
    <property type="match status" value="1"/>
</dbReference>
<dbReference type="GO" id="GO:0120053">
    <property type="term" value="F:ribitol beta-1,4-xylosyltransferase activity"/>
    <property type="evidence" value="ECO:0007669"/>
    <property type="project" value="InterPro"/>
</dbReference>
<dbReference type="PANTHER" id="PTHR15576:SF1">
    <property type="entry name" value="RIBITOL-5-PHOSPHATE XYLOSYLTRANSFERASE 1"/>
    <property type="match status" value="1"/>
</dbReference>
<dbReference type="AlphaFoldDB" id="A0A518ANA2"/>
<sequence length="297" mass="34050">MDIPQDPSSIKLAIYWPFALIQQIRLVHALVESDYPIIIPESDLHKFTELEKVFGIRLNDRAVGSVDCDITKFLKFAHRVPTTSVGSIDRPLIFPRAIMAKCKRLWAADRSVQVGFAGLITPAREQLIAKWVAANTDDRSVKQEALFSAVGRFMYKVMRKLNLPFEYRRQFGPLVLMQSNRGRRFPGKSWDHDYFKALGESQFTLCPSGESVWSYRFFEAALCGSIPIVEESCEAYEGFRYFTFEDDFSSLEWSEEVAMHNYDLCSERLSINKEMLNQELSELVEKSLQSATAEKVA</sequence>
<dbReference type="EMBL" id="CP036278">
    <property type="protein sequence ID" value="QDU56209.1"/>
    <property type="molecule type" value="Genomic_DNA"/>
</dbReference>
<evidence type="ECO:0000313" key="3">
    <source>
        <dbReference type="Proteomes" id="UP000315750"/>
    </source>
</evidence>
<dbReference type="KEGG" id="amuc:Pan181_24170"/>
<dbReference type="InterPro" id="IPR055286">
    <property type="entry name" value="RXYLT1-like"/>
</dbReference>
<dbReference type="RefSeq" id="WP_145246964.1">
    <property type="nucleotide sequence ID" value="NZ_CP036278.1"/>
</dbReference>
<dbReference type="GO" id="GO:0035269">
    <property type="term" value="P:protein O-linked glycosylation via mannose"/>
    <property type="evidence" value="ECO:0007669"/>
    <property type="project" value="InterPro"/>
</dbReference>
<organism evidence="2 3">
    <name type="scientific">Aeoliella mucimassa</name>
    <dbReference type="NCBI Taxonomy" id="2527972"/>
    <lineage>
        <taxon>Bacteria</taxon>
        <taxon>Pseudomonadati</taxon>
        <taxon>Planctomycetota</taxon>
        <taxon>Planctomycetia</taxon>
        <taxon>Pirellulales</taxon>
        <taxon>Lacipirellulaceae</taxon>
        <taxon>Aeoliella</taxon>
    </lineage>
</organism>
<protein>
    <submittedName>
        <fullName evidence="2">Exostosin family protein</fullName>
    </submittedName>
</protein>
<dbReference type="Proteomes" id="UP000315750">
    <property type="component" value="Chromosome"/>
</dbReference>
<feature type="domain" description="RXYLT1 C-terminal" evidence="1">
    <location>
        <begin position="192"/>
        <end position="233"/>
    </location>
</feature>
<evidence type="ECO:0000259" key="1">
    <source>
        <dbReference type="Pfam" id="PF24785"/>
    </source>
</evidence>
<dbReference type="OrthoDB" id="444233at2"/>
<accession>A0A518ANA2</accession>
<name>A0A518ANA2_9BACT</name>
<gene>
    <name evidence="2" type="ORF">Pan181_24170</name>
</gene>